<keyword evidence="5" id="KW-0408">Iron</keyword>
<keyword evidence="2" id="KW-0479">Metal-binding</keyword>
<dbReference type="PROSITE" id="PS51184">
    <property type="entry name" value="JMJC"/>
    <property type="match status" value="1"/>
</dbReference>
<dbReference type="PATRIC" id="fig|1461581.3.peg.1936"/>
<evidence type="ECO:0000256" key="3">
    <source>
        <dbReference type="ARBA" id="ARBA00022964"/>
    </source>
</evidence>
<dbReference type="InterPro" id="IPR003347">
    <property type="entry name" value="JmjC_dom"/>
</dbReference>
<dbReference type="OrthoDB" id="9764016at2"/>
<name>A0A078MII6_9PSED</name>
<dbReference type="Pfam" id="PF20514">
    <property type="entry name" value="WHD_ROXA"/>
    <property type="match status" value="1"/>
</dbReference>
<dbReference type="GO" id="GO:0016706">
    <property type="term" value="F:2-oxoglutarate-dependent dioxygenase activity"/>
    <property type="evidence" value="ECO:0007669"/>
    <property type="project" value="TreeGrafter"/>
</dbReference>
<feature type="domain" description="JmjC" evidence="6">
    <location>
        <begin position="100"/>
        <end position="228"/>
    </location>
</feature>
<reference evidence="7" key="1">
    <citation type="submission" date="2014-07" db="EMBL/GenBank/DDBJ databases">
        <authorList>
            <person name="Urmite Genomes Urmite Genomes"/>
        </authorList>
    </citation>
    <scope>NUCLEOTIDE SEQUENCE</scope>
    <source>
        <strain evidence="7">12M76_air</strain>
    </source>
</reference>
<keyword evidence="4" id="KW-0560">Oxidoreductase</keyword>
<dbReference type="PANTHER" id="PTHR13096:SF8">
    <property type="entry name" value="RIBOSOMAL OXYGENASE 1"/>
    <property type="match status" value="1"/>
</dbReference>
<evidence type="ECO:0000256" key="4">
    <source>
        <dbReference type="ARBA" id="ARBA00023002"/>
    </source>
</evidence>
<dbReference type="SMART" id="SM00558">
    <property type="entry name" value="JmjC"/>
    <property type="match status" value="1"/>
</dbReference>
<evidence type="ECO:0000256" key="1">
    <source>
        <dbReference type="ARBA" id="ARBA00001954"/>
    </source>
</evidence>
<dbReference type="Gene3D" id="3.40.366.30">
    <property type="entry name" value="50S ribosomal protein L16 arginine hydroxylase, Chain A, Domain 2"/>
    <property type="match status" value="1"/>
</dbReference>
<dbReference type="SUPFAM" id="SSF51197">
    <property type="entry name" value="Clavaminate synthase-like"/>
    <property type="match status" value="1"/>
</dbReference>
<dbReference type="GO" id="GO:0046872">
    <property type="term" value="F:metal ion binding"/>
    <property type="evidence" value="ECO:0007669"/>
    <property type="project" value="UniProtKB-KW"/>
</dbReference>
<dbReference type="InterPro" id="IPR039994">
    <property type="entry name" value="NO66-like"/>
</dbReference>
<evidence type="ECO:0000256" key="5">
    <source>
        <dbReference type="ARBA" id="ARBA00023004"/>
    </source>
</evidence>
<sequence length="391" mass="44305">MSLSVTTLPGGMSAEEFLRDYWQKKPLLIQQAFPEFESPLSADELAGLSLEEEVESRIVLEQGATPWELRHGPFTEDDYRTLPERDWTLLVQAVDQFVPEVAELLQAFRFLPSWRLDDVMISYAAPGGSVGPHYDNYDVFLLQGHGHRRWKVGQPCGPDSPLLPHPDLRILSDFEQQDEWVLAPGDMLYLPPGLAHYGIAEDACMTYSIGFRAPSHGEILTHFSDFLSQYLGDHQRYSDAGLSLPADPAQIDDQTVERLQRLILELVQDKEALGTWFGRYMTEPRFPEMITAQELDESLLNDALDQGYGLVRNPSARLAWRQESNEYLMLFASGEHCLLPTRLLPLVQLICNQDYLDADQLGSWRADGEAVLLLEQLLGKGDLLLEEDEDE</sequence>
<evidence type="ECO:0000313" key="7">
    <source>
        <dbReference type="EMBL" id="CEA05207.1"/>
    </source>
</evidence>
<dbReference type="Gene3D" id="2.60.120.650">
    <property type="entry name" value="Cupin"/>
    <property type="match status" value="1"/>
</dbReference>
<keyword evidence="3" id="KW-0223">Dioxygenase</keyword>
<dbReference type="AlphaFoldDB" id="A0A078MII6"/>
<dbReference type="Pfam" id="PF08007">
    <property type="entry name" value="JmjC_2"/>
    <property type="match status" value="1"/>
</dbReference>
<dbReference type="PANTHER" id="PTHR13096">
    <property type="entry name" value="MINA53 MYC INDUCED NUCLEAR ANTIGEN"/>
    <property type="match status" value="1"/>
</dbReference>
<protein>
    <submittedName>
        <fullName evidence="7">Cupin</fullName>
    </submittedName>
</protein>
<gene>
    <name evidence="7" type="ORF">BN1049_01966</name>
</gene>
<organism evidence="7">
    <name type="scientific">Pseudomonas saudimassiliensis</name>
    <dbReference type="NCBI Taxonomy" id="1461581"/>
    <lineage>
        <taxon>Bacteria</taxon>
        <taxon>Pseudomonadati</taxon>
        <taxon>Pseudomonadota</taxon>
        <taxon>Gammaproteobacteria</taxon>
        <taxon>Pseudomonadales</taxon>
        <taxon>Pseudomonadaceae</taxon>
        <taxon>Pseudomonas</taxon>
    </lineage>
</organism>
<dbReference type="InterPro" id="IPR046799">
    <property type="entry name" value="ROXA-like_wH"/>
</dbReference>
<comment type="cofactor">
    <cofactor evidence="1">
        <name>Fe(2+)</name>
        <dbReference type="ChEBI" id="CHEBI:29033"/>
    </cofactor>
</comment>
<evidence type="ECO:0000259" key="6">
    <source>
        <dbReference type="PROSITE" id="PS51184"/>
    </source>
</evidence>
<dbReference type="RefSeq" id="WP_044499622.1">
    <property type="nucleotide sequence ID" value="NZ_LK391969.1"/>
</dbReference>
<dbReference type="EMBL" id="LK391969">
    <property type="protein sequence ID" value="CEF27021.1"/>
    <property type="molecule type" value="Genomic_DNA"/>
</dbReference>
<evidence type="ECO:0000256" key="2">
    <source>
        <dbReference type="ARBA" id="ARBA00022723"/>
    </source>
</evidence>
<dbReference type="EMBL" id="LM997413">
    <property type="protein sequence ID" value="CEA05207.1"/>
    <property type="molecule type" value="Genomic_DNA"/>
</dbReference>
<accession>A0A078MII6</accession>
<proteinExistence type="predicted"/>